<dbReference type="Pfam" id="PF03663">
    <property type="entry name" value="Glyco_hydro_76"/>
    <property type="match status" value="1"/>
</dbReference>
<dbReference type="InterPro" id="IPR014480">
    <property type="entry name" value="Mannan-1_6-alpha_mannosidase"/>
</dbReference>
<accession>A0AAI8YYI8</accession>
<comment type="catalytic activity">
    <reaction evidence="1 10">
        <text>Random hydrolysis of (1-&gt;6)-alpha-D-mannosidic linkages in unbranched (1-&gt;6)-mannans.</text>
        <dbReference type="EC" id="3.2.1.101"/>
    </reaction>
</comment>
<organism evidence="13 14">
    <name type="scientific">Lecanosticta acicola</name>
    <dbReference type="NCBI Taxonomy" id="111012"/>
    <lineage>
        <taxon>Eukaryota</taxon>
        <taxon>Fungi</taxon>
        <taxon>Dikarya</taxon>
        <taxon>Ascomycota</taxon>
        <taxon>Pezizomycotina</taxon>
        <taxon>Dothideomycetes</taxon>
        <taxon>Dothideomycetidae</taxon>
        <taxon>Mycosphaerellales</taxon>
        <taxon>Mycosphaerellaceae</taxon>
        <taxon>Lecanosticta</taxon>
    </lineage>
</organism>
<evidence type="ECO:0000256" key="7">
    <source>
        <dbReference type="ARBA" id="ARBA00023136"/>
    </source>
</evidence>
<evidence type="ECO:0000256" key="5">
    <source>
        <dbReference type="ARBA" id="ARBA00022729"/>
    </source>
</evidence>
<gene>
    <name evidence="13" type="ORF">LECACI_7A004330</name>
</gene>
<feature type="chain" id="PRO_5042548253" description="Mannan endo-1,6-alpha-mannosidase" evidence="12">
    <location>
        <begin position="21"/>
        <end position="462"/>
    </location>
</feature>
<comment type="caution">
    <text evidence="13">The sequence shown here is derived from an EMBL/GenBank/DDBJ whole genome shotgun (WGS) entry which is preliminary data.</text>
</comment>
<evidence type="ECO:0000256" key="8">
    <source>
        <dbReference type="ARBA" id="ARBA00023180"/>
    </source>
</evidence>
<keyword evidence="5 12" id="KW-0732">Signal</keyword>
<keyword evidence="6 10" id="KW-0378">Hydrolase</keyword>
<dbReference type="PANTHER" id="PTHR12145">
    <property type="entry name" value="MANNAN ENDO-1,6-ALPHA-MANNOSIDASE DCW1"/>
    <property type="match status" value="1"/>
</dbReference>
<dbReference type="SUPFAM" id="SSF48208">
    <property type="entry name" value="Six-hairpin glycosidases"/>
    <property type="match status" value="1"/>
</dbReference>
<evidence type="ECO:0000256" key="2">
    <source>
        <dbReference type="ARBA" id="ARBA00004308"/>
    </source>
</evidence>
<keyword evidence="14" id="KW-1185">Reference proteome</keyword>
<dbReference type="GO" id="GO:0012505">
    <property type="term" value="C:endomembrane system"/>
    <property type="evidence" value="ECO:0007669"/>
    <property type="project" value="UniProtKB-SubCell"/>
</dbReference>
<evidence type="ECO:0000256" key="3">
    <source>
        <dbReference type="ARBA" id="ARBA00009699"/>
    </source>
</evidence>
<evidence type="ECO:0000256" key="6">
    <source>
        <dbReference type="ARBA" id="ARBA00022801"/>
    </source>
</evidence>
<keyword evidence="9 10" id="KW-0326">Glycosidase</keyword>
<comment type="similarity">
    <text evidence="3 10">Belongs to the glycosyl hydrolase 76 family.</text>
</comment>
<dbReference type="AlphaFoldDB" id="A0AAI8YYI8"/>
<reference evidence="13" key="1">
    <citation type="submission" date="2023-11" db="EMBL/GenBank/DDBJ databases">
        <authorList>
            <person name="Alioto T."/>
            <person name="Alioto T."/>
            <person name="Gomez Garrido J."/>
        </authorList>
    </citation>
    <scope>NUCLEOTIDE SEQUENCE</scope>
</reference>
<feature type="signal peptide" evidence="12">
    <location>
        <begin position="1"/>
        <end position="20"/>
    </location>
</feature>
<dbReference type="InterPro" id="IPR008928">
    <property type="entry name" value="6-hairpin_glycosidase_sf"/>
</dbReference>
<evidence type="ECO:0000256" key="4">
    <source>
        <dbReference type="ARBA" id="ARBA00012350"/>
    </source>
</evidence>
<dbReference type="Proteomes" id="UP001296104">
    <property type="component" value="Unassembled WGS sequence"/>
</dbReference>
<dbReference type="Gene3D" id="1.50.10.20">
    <property type="match status" value="1"/>
</dbReference>
<evidence type="ECO:0000256" key="10">
    <source>
        <dbReference type="PIRNR" id="PIRNR016302"/>
    </source>
</evidence>
<feature type="transmembrane region" description="Helical" evidence="11">
    <location>
        <begin position="440"/>
        <end position="461"/>
    </location>
</feature>
<evidence type="ECO:0000256" key="12">
    <source>
        <dbReference type="SAM" id="SignalP"/>
    </source>
</evidence>
<dbReference type="InterPro" id="IPR005198">
    <property type="entry name" value="Glyco_hydro_76"/>
</dbReference>
<evidence type="ECO:0000256" key="11">
    <source>
        <dbReference type="SAM" id="Phobius"/>
    </source>
</evidence>
<dbReference type="PIRSF" id="PIRSF016302">
    <property type="entry name" value="Man_a_manosd"/>
    <property type="match status" value="1"/>
</dbReference>
<dbReference type="EMBL" id="CAVMBE010000023">
    <property type="protein sequence ID" value="CAK4007101.1"/>
    <property type="molecule type" value="Genomic_DNA"/>
</dbReference>
<dbReference type="GO" id="GO:0009272">
    <property type="term" value="P:fungal-type cell wall biogenesis"/>
    <property type="evidence" value="ECO:0007669"/>
    <property type="project" value="TreeGrafter"/>
</dbReference>
<dbReference type="FunFam" id="1.50.10.20:FF:000006">
    <property type="entry name" value="Mannan endo-1,6-alpha-mannosidase"/>
    <property type="match status" value="1"/>
</dbReference>
<evidence type="ECO:0000256" key="1">
    <source>
        <dbReference type="ARBA" id="ARBA00001452"/>
    </source>
</evidence>
<keyword evidence="11" id="KW-0812">Transmembrane</keyword>
<dbReference type="PANTHER" id="PTHR12145:SF36">
    <property type="entry name" value="MANNAN ENDO-1,6-ALPHA-MANNOSIDASE DCW1"/>
    <property type="match status" value="1"/>
</dbReference>
<dbReference type="GO" id="GO:0016052">
    <property type="term" value="P:carbohydrate catabolic process"/>
    <property type="evidence" value="ECO:0007669"/>
    <property type="project" value="InterPro"/>
</dbReference>
<name>A0AAI8YYI8_9PEZI</name>
<comment type="subcellular location">
    <subcellularLocation>
        <location evidence="2">Endomembrane system</location>
    </subcellularLocation>
</comment>
<keyword evidence="11" id="KW-1133">Transmembrane helix</keyword>
<evidence type="ECO:0000313" key="14">
    <source>
        <dbReference type="Proteomes" id="UP001296104"/>
    </source>
</evidence>
<dbReference type="GO" id="GO:0008496">
    <property type="term" value="F:mannan endo-1,6-alpha-mannosidase activity"/>
    <property type="evidence" value="ECO:0007669"/>
    <property type="project" value="UniProtKB-UniRule"/>
</dbReference>
<keyword evidence="7 11" id="KW-0472">Membrane</keyword>
<evidence type="ECO:0000256" key="9">
    <source>
        <dbReference type="ARBA" id="ARBA00023295"/>
    </source>
</evidence>
<sequence>MRFLRHAAALVAAAATSVSAISLDLQSPVLTPTCADSIKMAAATVAKKMVAFYPGDQPGGIPGLLGDPYYWWEAGGMFGSLIDYWYYTGDDQYNNITTQALVFQLSSTYNYMPPNQSKSEGNDDQIFWAFAVMTAAEYKYPNPPDGTPAWVSIAAAVFNSQAIRWDNTTCAGGLRWQIFTFNNGYNYKNSPSNAGFLNLAARLYAYTGNQTYADWVEKTWDWMTAIGLLSPDSQVFDGTNDLQNCTELDHVQWTYSAGMMLNAAAVMWNATNGTAANSSTWETRLNGLWTESANVFFKDKVMLEIACEPGGNCNIDQQSFKAYFTRFVVASTKWAPQLYNQVMPYIQTSAQAAAAQCSGGTDGITCGTKWTTNGVWDGTYGVGQQLCALEIIQSNLIQQSYAPVTASRGGISQGNASLGTGGDDGGNPIVLSPITTADRAGAGIVTIVVILGTVAGGYWIIS</sequence>
<proteinExistence type="inferred from homology"/>
<evidence type="ECO:0000313" key="13">
    <source>
        <dbReference type="EMBL" id="CAK4007101.1"/>
    </source>
</evidence>
<protein>
    <recommendedName>
        <fullName evidence="4 10">Mannan endo-1,6-alpha-mannosidase</fullName>
        <ecNumber evidence="4 10">3.2.1.101</ecNumber>
    </recommendedName>
</protein>
<dbReference type="EC" id="3.2.1.101" evidence="4 10"/>
<keyword evidence="8" id="KW-0325">Glycoprotein</keyword>